<dbReference type="EMBL" id="CP090895">
    <property type="protein sequence ID" value="ULT90793.1"/>
    <property type="molecule type" value="Genomic_DNA"/>
</dbReference>
<evidence type="ECO:0000313" key="6">
    <source>
        <dbReference type="EMBL" id="ULT90793.1"/>
    </source>
</evidence>
<dbReference type="PANTHER" id="PTHR12378">
    <property type="entry name" value="DESUMOYLATING ISOPEPTIDASE"/>
    <property type="match status" value="1"/>
</dbReference>
<dbReference type="GO" id="GO:0008233">
    <property type="term" value="F:peptidase activity"/>
    <property type="evidence" value="ECO:0007669"/>
    <property type="project" value="UniProtKB-KW"/>
</dbReference>
<dbReference type="Pfam" id="PF05903">
    <property type="entry name" value="Peptidase_C97"/>
    <property type="match status" value="1"/>
</dbReference>
<reference evidence="6 7" key="1">
    <citation type="submission" date="2022-02" db="EMBL/GenBank/DDBJ databases">
        <title>Chromosome-level reference genomes for two strains of Caenorhabditis briggsae: an improved platform for comparative genomics.</title>
        <authorList>
            <person name="Stevens L."/>
            <person name="Andersen E.C."/>
        </authorList>
    </citation>
    <scope>NUCLEOTIDE SEQUENCE [LARGE SCALE GENOMIC DNA]</scope>
    <source>
        <strain evidence="6">QX1410_ONT</strain>
        <tissue evidence="6">Whole-organism</tissue>
    </source>
</reference>
<organism evidence="6 7">
    <name type="scientific">Caenorhabditis briggsae</name>
    <dbReference type="NCBI Taxonomy" id="6238"/>
    <lineage>
        <taxon>Eukaryota</taxon>
        <taxon>Metazoa</taxon>
        <taxon>Ecdysozoa</taxon>
        <taxon>Nematoda</taxon>
        <taxon>Chromadorea</taxon>
        <taxon>Rhabditida</taxon>
        <taxon>Rhabditina</taxon>
        <taxon>Rhabditomorpha</taxon>
        <taxon>Rhabditoidea</taxon>
        <taxon>Rhabditidae</taxon>
        <taxon>Peloderinae</taxon>
        <taxon>Caenorhabditis</taxon>
    </lineage>
</organism>
<dbReference type="AlphaFoldDB" id="A0AAE9A5U0"/>
<dbReference type="Gene3D" id="3.90.1720.30">
    <property type="entry name" value="PPPDE domains"/>
    <property type="match status" value="1"/>
</dbReference>
<dbReference type="PANTHER" id="PTHR12378:SF80">
    <property type="entry name" value="IP06716P-RELATED"/>
    <property type="match status" value="1"/>
</dbReference>
<accession>A0AAE9A5U0</accession>
<proteinExistence type="inferred from homology"/>
<feature type="region of interest" description="Disordered" evidence="4">
    <location>
        <begin position="233"/>
        <end position="252"/>
    </location>
</feature>
<keyword evidence="3" id="KW-0378">Hydrolase</keyword>
<dbReference type="InterPro" id="IPR042266">
    <property type="entry name" value="PPPDE_sf"/>
</dbReference>
<feature type="compositionally biased region" description="Low complexity" evidence="4">
    <location>
        <begin position="241"/>
        <end position="251"/>
    </location>
</feature>
<gene>
    <name evidence="6" type="ORF">L3Y34_008836</name>
</gene>
<sequence>MTICTDLLYSAFGCLYSPTSTMEVMGTAKRKTVVRLNVYDMYWLNDYASNIGVGIFHSGIEIFGVEYAYGGHPYQFSGVFENSPQDAEELGETFKFKESIVVGETEHSTTDVRRLIKALGEDFRGDRYHLISRNCNHFSAVLARALTGKEIPGWINRLANLSGSIPFLEKCIPQEWLTPIVLQASVDEKKRGSVDSAEEATEKLVVRSLNDSRTTIIDNRTANGSIMMSATSSNSDRICMSPSSSSSSASSCDTLDYDDLIVQTPSSYSNEKKSRSNSPPIFRFWNTIKATINGTQQTAPTGTATRILNARKGSSSRSRPFIETLLKPSSSSHLLSFYLIYRQITSPYLQISSQFAFKFLHSRLILMFRILVPIYVSIFERIKECDNSYRS</sequence>
<evidence type="ECO:0000259" key="5">
    <source>
        <dbReference type="PROSITE" id="PS51858"/>
    </source>
</evidence>
<evidence type="ECO:0000256" key="4">
    <source>
        <dbReference type="SAM" id="MobiDB-lite"/>
    </source>
</evidence>
<evidence type="ECO:0000313" key="7">
    <source>
        <dbReference type="Proteomes" id="UP000827892"/>
    </source>
</evidence>
<dbReference type="Proteomes" id="UP000827892">
    <property type="component" value="Chromosome V"/>
</dbReference>
<evidence type="ECO:0000256" key="1">
    <source>
        <dbReference type="ARBA" id="ARBA00008140"/>
    </source>
</evidence>
<comment type="similarity">
    <text evidence="1">Belongs to the DeSI family.</text>
</comment>
<dbReference type="GO" id="GO:0006508">
    <property type="term" value="P:proteolysis"/>
    <property type="evidence" value="ECO:0007669"/>
    <property type="project" value="UniProtKB-KW"/>
</dbReference>
<dbReference type="PROSITE" id="PS51858">
    <property type="entry name" value="PPPDE"/>
    <property type="match status" value="1"/>
</dbReference>
<keyword evidence="2" id="KW-0645">Protease</keyword>
<feature type="domain" description="PPPDE" evidence="5">
    <location>
        <begin position="32"/>
        <end position="176"/>
    </location>
</feature>
<name>A0AAE9A5U0_CAEBR</name>
<evidence type="ECO:0000256" key="2">
    <source>
        <dbReference type="ARBA" id="ARBA00022670"/>
    </source>
</evidence>
<protein>
    <recommendedName>
        <fullName evidence="5">PPPDE domain-containing protein</fullName>
    </recommendedName>
</protein>
<dbReference type="InterPro" id="IPR008580">
    <property type="entry name" value="PPPDE_dom"/>
</dbReference>
<evidence type="ECO:0000256" key="3">
    <source>
        <dbReference type="ARBA" id="ARBA00022801"/>
    </source>
</evidence>
<dbReference type="SMART" id="SM01179">
    <property type="entry name" value="DUF862"/>
    <property type="match status" value="1"/>
</dbReference>